<evidence type="ECO:0000313" key="4">
    <source>
        <dbReference type="Proteomes" id="UP000251891"/>
    </source>
</evidence>
<dbReference type="RefSeq" id="WP_111866813.1">
    <property type="nucleotide sequence ID" value="NZ_QLYX01000005.1"/>
</dbReference>
<protein>
    <submittedName>
        <fullName evidence="3">Appr-1-p processing protein</fullName>
    </submittedName>
</protein>
<dbReference type="InterPro" id="IPR002589">
    <property type="entry name" value="Macro_dom"/>
</dbReference>
<dbReference type="Pfam" id="PF01661">
    <property type="entry name" value="Macro"/>
    <property type="match status" value="1"/>
</dbReference>
<dbReference type="PROSITE" id="PS51154">
    <property type="entry name" value="MACRO"/>
    <property type="match status" value="1"/>
</dbReference>
<dbReference type="GO" id="GO:0140291">
    <property type="term" value="P:peptidyl-glutamate ADP-deribosylation"/>
    <property type="evidence" value="ECO:0007669"/>
    <property type="project" value="TreeGrafter"/>
</dbReference>
<dbReference type="PANTHER" id="PTHR12521:SF0">
    <property type="entry name" value="ADP-RIBOSE GLYCOHYDROLASE OARD1"/>
    <property type="match status" value="1"/>
</dbReference>
<dbReference type="PANTHER" id="PTHR12521">
    <property type="entry name" value="PROTEIN C6ORF130"/>
    <property type="match status" value="1"/>
</dbReference>
<dbReference type="OrthoDB" id="9780211at2"/>
<dbReference type="InterPro" id="IPR050892">
    <property type="entry name" value="ADP-ribose_metab_enzymes"/>
</dbReference>
<sequence>MGEIVYVRGDATVPQAKGVKVIAHVCNDRGGWGKGFVLAISKRWQEPERDYRAWYRSRDGFELGAVRHVQVTPYIWVANMVAQRGTRTGSKGPPIRYDALDRCLAALGDHAAELGASVHMPRIGCGLAGGKWERVAPLIERRLCERDIPVTVYDQ</sequence>
<accession>A0A365H6E4</accession>
<proteinExistence type="predicted"/>
<organism evidence="3 4">
    <name type="scientific">Actinomadura craniellae</name>
    <dbReference type="NCBI Taxonomy" id="2231787"/>
    <lineage>
        <taxon>Bacteria</taxon>
        <taxon>Bacillati</taxon>
        <taxon>Actinomycetota</taxon>
        <taxon>Actinomycetes</taxon>
        <taxon>Streptosporangiales</taxon>
        <taxon>Thermomonosporaceae</taxon>
        <taxon>Actinomadura</taxon>
    </lineage>
</organism>
<dbReference type="Gene3D" id="3.40.220.10">
    <property type="entry name" value="Leucine Aminopeptidase, subunit E, domain 1"/>
    <property type="match status" value="1"/>
</dbReference>
<dbReference type="EMBL" id="QLYX01000005">
    <property type="protein sequence ID" value="RAY14675.1"/>
    <property type="molecule type" value="Genomic_DNA"/>
</dbReference>
<dbReference type="CDD" id="cd02901">
    <property type="entry name" value="Macro_Poa1p-like"/>
    <property type="match status" value="1"/>
</dbReference>
<comment type="catalytic activity">
    <reaction evidence="1">
        <text>an N-(ADP-alpha-D-ribosyl)-thymidine in DNA + H2O = a thymidine in DNA + ADP-D-ribose</text>
        <dbReference type="Rhea" id="RHEA:71655"/>
        <dbReference type="Rhea" id="RHEA-COMP:13556"/>
        <dbReference type="Rhea" id="RHEA-COMP:18051"/>
        <dbReference type="ChEBI" id="CHEBI:15377"/>
        <dbReference type="ChEBI" id="CHEBI:57967"/>
        <dbReference type="ChEBI" id="CHEBI:137386"/>
        <dbReference type="ChEBI" id="CHEBI:191199"/>
    </reaction>
    <physiologicalReaction direction="left-to-right" evidence="1">
        <dbReference type="Rhea" id="RHEA:71656"/>
    </physiologicalReaction>
</comment>
<dbReference type="AlphaFoldDB" id="A0A365H6E4"/>
<name>A0A365H6E4_9ACTN</name>
<dbReference type="InterPro" id="IPR043472">
    <property type="entry name" value="Macro_dom-like"/>
</dbReference>
<reference evidence="3 4" key="1">
    <citation type="submission" date="2018-06" db="EMBL/GenBank/DDBJ databases">
        <title>Actinomadura craniellae sp. nov. isolated from marine sponge Craniella sp.</title>
        <authorList>
            <person name="Li L."/>
            <person name="Xu Q.H."/>
            <person name="Lin H.W."/>
            <person name="Lu Y.H."/>
        </authorList>
    </citation>
    <scope>NUCLEOTIDE SEQUENCE [LARGE SCALE GENOMIC DNA]</scope>
    <source>
        <strain evidence="3 4">LHW63021</strain>
    </source>
</reference>
<gene>
    <name evidence="3" type="ORF">DPM19_13045</name>
</gene>
<dbReference type="SMART" id="SM00506">
    <property type="entry name" value="A1pp"/>
    <property type="match status" value="1"/>
</dbReference>
<feature type="domain" description="Macro" evidence="2">
    <location>
        <begin position="1"/>
        <end position="155"/>
    </location>
</feature>
<evidence type="ECO:0000313" key="3">
    <source>
        <dbReference type="EMBL" id="RAY14675.1"/>
    </source>
</evidence>
<dbReference type="SUPFAM" id="SSF52949">
    <property type="entry name" value="Macro domain-like"/>
    <property type="match status" value="1"/>
</dbReference>
<dbReference type="Proteomes" id="UP000251891">
    <property type="component" value="Unassembled WGS sequence"/>
</dbReference>
<evidence type="ECO:0000259" key="2">
    <source>
        <dbReference type="PROSITE" id="PS51154"/>
    </source>
</evidence>
<comment type="caution">
    <text evidence="3">The sequence shown here is derived from an EMBL/GenBank/DDBJ whole genome shotgun (WGS) entry which is preliminary data.</text>
</comment>
<keyword evidence="4" id="KW-1185">Reference proteome</keyword>
<evidence type="ECO:0000256" key="1">
    <source>
        <dbReference type="ARBA" id="ARBA00035885"/>
    </source>
</evidence>